<keyword evidence="5" id="KW-1185">Reference proteome</keyword>
<dbReference type="EMBL" id="JADGKB010000135">
    <property type="protein sequence ID" value="KAJ3252627.1"/>
    <property type="molecule type" value="Genomic_DNA"/>
</dbReference>
<protein>
    <recommendedName>
        <fullName evidence="3">Zn(2)-C6 fungal-type domain-containing protein</fullName>
    </recommendedName>
</protein>
<dbReference type="PANTHER" id="PTHR47659">
    <property type="entry name" value="ZN(II)2CYS6 TRANSCRIPTION FACTOR (EUROFUNG)-RELATED"/>
    <property type="match status" value="1"/>
</dbReference>
<evidence type="ECO:0000256" key="2">
    <source>
        <dbReference type="ARBA" id="ARBA00023242"/>
    </source>
</evidence>
<dbReference type="Gene3D" id="4.10.240.10">
    <property type="entry name" value="Zn(2)-C6 fungal-type DNA-binding domain"/>
    <property type="match status" value="1"/>
</dbReference>
<keyword evidence="1" id="KW-0479">Metal-binding</keyword>
<dbReference type="SMART" id="SM00066">
    <property type="entry name" value="GAL4"/>
    <property type="match status" value="1"/>
</dbReference>
<proteinExistence type="predicted"/>
<feature type="domain" description="Zn(2)-C6 fungal-type" evidence="3">
    <location>
        <begin position="153"/>
        <end position="183"/>
    </location>
</feature>
<dbReference type="GO" id="GO:0000981">
    <property type="term" value="F:DNA-binding transcription factor activity, RNA polymerase II-specific"/>
    <property type="evidence" value="ECO:0007669"/>
    <property type="project" value="InterPro"/>
</dbReference>
<evidence type="ECO:0000259" key="3">
    <source>
        <dbReference type="PROSITE" id="PS50048"/>
    </source>
</evidence>
<evidence type="ECO:0000256" key="1">
    <source>
        <dbReference type="ARBA" id="ARBA00022723"/>
    </source>
</evidence>
<dbReference type="AlphaFoldDB" id="A0AAD5Y0Y1"/>
<organism evidence="4 5">
    <name type="scientific">Boothiomyces macroporosus</name>
    <dbReference type="NCBI Taxonomy" id="261099"/>
    <lineage>
        <taxon>Eukaryota</taxon>
        <taxon>Fungi</taxon>
        <taxon>Fungi incertae sedis</taxon>
        <taxon>Chytridiomycota</taxon>
        <taxon>Chytridiomycota incertae sedis</taxon>
        <taxon>Chytridiomycetes</taxon>
        <taxon>Rhizophydiales</taxon>
        <taxon>Terramycetaceae</taxon>
        <taxon>Boothiomyces</taxon>
    </lineage>
</organism>
<keyword evidence="2" id="KW-0539">Nucleus</keyword>
<dbReference type="PANTHER" id="PTHR47659:SF4">
    <property type="entry name" value="ZN(II)2CYS6 TRANSCRIPTION FACTOR (EUROFUNG)"/>
    <property type="match status" value="1"/>
</dbReference>
<dbReference type="SUPFAM" id="SSF57701">
    <property type="entry name" value="Zn2/Cys6 DNA-binding domain"/>
    <property type="match status" value="1"/>
</dbReference>
<evidence type="ECO:0000313" key="4">
    <source>
        <dbReference type="EMBL" id="KAJ3252627.1"/>
    </source>
</evidence>
<reference evidence="4" key="1">
    <citation type="submission" date="2020-05" db="EMBL/GenBank/DDBJ databases">
        <title>Phylogenomic resolution of chytrid fungi.</title>
        <authorList>
            <person name="Stajich J.E."/>
            <person name="Amses K."/>
            <person name="Simmons R."/>
            <person name="Seto K."/>
            <person name="Myers J."/>
            <person name="Bonds A."/>
            <person name="Quandt C.A."/>
            <person name="Barry K."/>
            <person name="Liu P."/>
            <person name="Grigoriev I."/>
            <person name="Longcore J.E."/>
            <person name="James T.Y."/>
        </authorList>
    </citation>
    <scope>NUCLEOTIDE SEQUENCE</scope>
    <source>
        <strain evidence="4">PLAUS21</strain>
    </source>
</reference>
<dbReference type="InterPro" id="IPR001138">
    <property type="entry name" value="Zn2Cys6_DnaBD"/>
</dbReference>
<accession>A0AAD5Y0Y1</accession>
<gene>
    <name evidence="4" type="ORF">HK103_001376</name>
</gene>
<name>A0AAD5Y0Y1_9FUNG</name>
<sequence length="224" mass="25697">MTFRLGSTSHNDLENDLDYNNPLAPSSLQLSVFMDNQLGITLNDTPEKECKREINKECIPETPETNALYYSPPFPNYTNYEQQWQNYYPLEEYTGYTSSLWFQSSSLELVSPGSYLNQECPSLPSEKSSPVIEKTVKYRHSPNRKRPKHVGKACVHCKKAHLACDSNRPCKRCKHLGKDDCVDVEHKRRGRPKSTKRKDKEFKELEFLSTMITSDYGSVSAAAE</sequence>
<dbReference type="PROSITE" id="PS50048">
    <property type="entry name" value="ZN2_CY6_FUNGAL_2"/>
    <property type="match status" value="1"/>
</dbReference>
<dbReference type="CDD" id="cd00067">
    <property type="entry name" value="GAL4"/>
    <property type="match status" value="1"/>
</dbReference>
<dbReference type="InterPro" id="IPR036864">
    <property type="entry name" value="Zn2-C6_fun-type_DNA-bd_sf"/>
</dbReference>
<dbReference type="InterPro" id="IPR050335">
    <property type="entry name" value="ERT1_acuK_gluconeogen_tf"/>
</dbReference>
<dbReference type="GO" id="GO:0008270">
    <property type="term" value="F:zinc ion binding"/>
    <property type="evidence" value="ECO:0007669"/>
    <property type="project" value="InterPro"/>
</dbReference>
<comment type="caution">
    <text evidence="4">The sequence shown here is derived from an EMBL/GenBank/DDBJ whole genome shotgun (WGS) entry which is preliminary data.</text>
</comment>
<dbReference type="PROSITE" id="PS00463">
    <property type="entry name" value="ZN2_CY6_FUNGAL_1"/>
    <property type="match status" value="1"/>
</dbReference>
<dbReference type="Proteomes" id="UP001210925">
    <property type="component" value="Unassembled WGS sequence"/>
</dbReference>
<evidence type="ECO:0000313" key="5">
    <source>
        <dbReference type="Proteomes" id="UP001210925"/>
    </source>
</evidence>
<dbReference type="Pfam" id="PF00172">
    <property type="entry name" value="Zn_clus"/>
    <property type="match status" value="1"/>
</dbReference>